<name>A0A0J7JW75_LASNI</name>
<dbReference type="Proteomes" id="UP000036403">
    <property type="component" value="Unassembled WGS sequence"/>
</dbReference>
<keyword evidence="1" id="KW-0547">Nucleotide-binding</keyword>
<reference evidence="1 2" key="1">
    <citation type="submission" date="2015-04" db="EMBL/GenBank/DDBJ databases">
        <title>Lasius niger genome sequencing.</title>
        <authorList>
            <person name="Konorov E.A."/>
            <person name="Nikitin M.A."/>
            <person name="Kirill M.V."/>
            <person name="Chang P."/>
        </authorList>
    </citation>
    <scope>NUCLEOTIDE SEQUENCE [LARGE SCALE GENOMIC DNA]</scope>
    <source>
        <tissue evidence="1">Whole</tissue>
    </source>
</reference>
<dbReference type="STRING" id="67767.A0A0J7JW75"/>
<keyword evidence="1" id="KW-0067">ATP-binding</keyword>
<accession>A0A0J7JW75</accession>
<proteinExistence type="predicted"/>
<feature type="non-terminal residue" evidence="1">
    <location>
        <position position="303"/>
    </location>
</feature>
<keyword evidence="2" id="KW-1185">Reference proteome</keyword>
<evidence type="ECO:0000313" key="1">
    <source>
        <dbReference type="EMBL" id="KMQ82377.1"/>
    </source>
</evidence>
<dbReference type="EMBL" id="LBMM01025918">
    <property type="protein sequence ID" value="KMQ82377.1"/>
    <property type="molecule type" value="Genomic_DNA"/>
</dbReference>
<keyword evidence="1" id="KW-0347">Helicase</keyword>
<sequence>MHLEGRRFRYTMARVAETSLAREERLKRRRCQINQARNVSNSIIGPRSAFCYQPSNDYLGHSAFSMGRMEKVCNYCGAKKWSKEPLGLCCSNGQVKLNDIDEPPRILKELLIERDPRSIHFQKNIRKYNGCFAMTSFGGKEIREGNYMPTYKVHGQIYHLIGSLLPPSDTRAQFLQIYFTSEEEQLTLRHDSAPSRKREILETLQQILRENNSYVRSFTTAIEQMPHNKDNYKIVIHAEQRPLGEHRGRYNAPTTSEVAVLMVDEDCGFRDIVLRSRDSTFQRISELHRSYDPMQYPLIYIKG</sequence>
<dbReference type="OrthoDB" id="7635228at2759"/>
<dbReference type="GO" id="GO:0004386">
    <property type="term" value="F:helicase activity"/>
    <property type="evidence" value="ECO:0007669"/>
    <property type="project" value="UniProtKB-KW"/>
</dbReference>
<evidence type="ECO:0000313" key="2">
    <source>
        <dbReference type="Proteomes" id="UP000036403"/>
    </source>
</evidence>
<protein>
    <submittedName>
        <fullName evidence="1">Dna helicase</fullName>
    </submittedName>
</protein>
<dbReference type="PANTHER" id="PTHR45786:SF74">
    <property type="entry name" value="ATP-DEPENDENT DNA HELICASE"/>
    <property type="match status" value="1"/>
</dbReference>
<organism evidence="1 2">
    <name type="scientific">Lasius niger</name>
    <name type="common">Black garden ant</name>
    <dbReference type="NCBI Taxonomy" id="67767"/>
    <lineage>
        <taxon>Eukaryota</taxon>
        <taxon>Metazoa</taxon>
        <taxon>Ecdysozoa</taxon>
        <taxon>Arthropoda</taxon>
        <taxon>Hexapoda</taxon>
        <taxon>Insecta</taxon>
        <taxon>Pterygota</taxon>
        <taxon>Neoptera</taxon>
        <taxon>Endopterygota</taxon>
        <taxon>Hymenoptera</taxon>
        <taxon>Apocrita</taxon>
        <taxon>Aculeata</taxon>
        <taxon>Formicoidea</taxon>
        <taxon>Formicidae</taxon>
        <taxon>Formicinae</taxon>
        <taxon>Lasius</taxon>
        <taxon>Lasius</taxon>
    </lineage>
</organism>
<keyword evidence="1" id="KW-0378">Hydrolase</keyword>
<dbReference type="PANTHER" id="PTHR45786">
    <property type="entry name" value="DNA BINDING PROTEIN-LIKE"/>
    <property type="match status" value="1"/>
</dbReference>
<comment type="caution">
    <text evidence="1">The sequence shown here is derived from an EMBL/GenBank/DDBJ whole genome shotgun (WGS) entry which is preliminary data.</text>
</comment>
<dbReference type="PaxDb" id="67767-A0A0J7JW75"/>
<dbReference type="AlphaFoldDB" id="A0A0J7JW75"/>
<gene>
    <name evidence="1" type="ORF">RF55_23190</name>
</gene>